<feature type="binding site" evidence="5 9">
    <location>
        <position position="262"/>
    </location>
    <ligand>
        <name>Zn(2+)</name>
        <dbReference type="ChEBI" id="CHEBI:29105"/>
    </ligand>
</feature>
<feature type="binding site" evidence="5 9">
    <location>
        <position position="265"/>
    </location>
    <ligand>
        <name>Zn(2+)</name>
        <dbReference type="ChEBI" id="CHEBI:29105"/>
    </ligand>
</feature>
<evidence type="ECO:0000256" key="6">
    <source>
        <dbReference type="PIRNR" id="PIRNR000099"/>
    </source>
</evidence>
<dbReference type="RefSeq" id="WP_155312507.1">
    <property type="nucleotide sequence ID" value="NZ_AP021879.1"/>
</dbReference>
<dbReference type="GO" id="GO:0008270">
    <property type="term" value="F:zinc ion binding"/>
    <property type="evidence" value="ECO:0007669"/>
    <property type="project" value="UniProtKB-UniRule"/>
</dbReference>
<evidence type="ECO:0000256" key="7">
    <source>
        <dbReference type="PIRSR" id="PIRSR000099-1"/>
    </source>
</evidence>
<feature type="binding site" evidence="5 8">
    <location>
        <position position="418"/>
    </location>
    <ligand>
        <name>substrate</name>
    </ligand>
</feature>
<evidence type="ECO:0000256" key="2">
    <source>
        <dbReference type="ARBA" id="ARBA00022723"/>
    </source>
</evidence>
<evidence type="ECO:0000256" key="10">
    <source>
        <dbReference type="RuleBase" id="RU004175"/>
    </source>
</evidence>
<evidence type="ECO:0000313" key="12">
    <source>
        <dbReference type="Proteomes" id="UP000422108"/>
    </source>
</evidence>
<feature type="active site" description="Proton acceptor" evidence="5 7">
    <location>
        <position position="330"/>
    </location>
</feature>
<keyword evidence="2 5" id="KW-0479">Metal-binding</keyword>
<comment type="function">
    <text evidence="5">Catalyzes the sequential NAD-dependent oxidations of L-histidinol to L-histidinaldehyde and then to L-histidine.</text>
</comment>
<evidence type="ECO:0000313" key="11">
    <source>
        <dbReference type="EMBL" id="BBO91621.1"/>
    </source>
</evidence>
<dbReference type="Pfam" id="PF00815">
    <property type="entry name" value="Histidinol_dh"/>
    <property type="match status" value="1"/>
</dbReference>
<dbReference type="SUPFAM" id="SSF53720">
    <property type="entry name" value="ALDH-like"/>
    <property type="match status" value="1"/>
</dbReference>
<feature type="binding site" evidence="5 8">
    <location>
        <position position="423"/>
    </location>
    <ligand>
        <name>substrate</name>
    </ligand>
</feature>
<accession>A0A5K8AG78</accession>
<dbReference type="PANTHER" id="PTHR21256:SF2">
    <property type="entry name" value="HISTIDINE BIOSYNTHESIS TRIFUNCTIONAL PROTEIN"/>
    <property type="match status" value="1"/>
</dbReference>
<keyword evidence="5" id="KW-0368">Histidine biosynthesis</keyword>
<protein>
    <recommendedName>
        <fullName evidence="5">Histidinol dehydrogenase</fullName>
        <shortName evidence="5">HDH</shortName>
        <ecNumber evidence="5">1.1.1.23</ecNumber>
    </recommendedName>
</protein>
<dbReference type="AlphaFoldDB" id="A0A5K8AG78"/>
<feature type="binding site" evidence="5 8">
    <location>
        <position position="265"/>
    </location>
    <ligand>
        <name>substrate</name>
    </ligand>
</feature>
<feature type="binding site" evidence="5 8">
    <location>
        <position position="262"/>
    </location>
    <ligand>
        <name>substrate</name>
    </ligand>
</feature>
<dbReference type="NCBIfam" id="TIGR00069">
    <property type="entry name" value="hisD"/>
    <property type="match status" value="1"/>
</dbReference>
<dbReference type="GO" id="GO:0004399">
    <property type="term" value="F:histidinol dehydrogenase activity"/>
    <property type="evidence" value="ECO:0007669"/>
    <property type="project" value="UniProtKB-UniRule"/>
</dbReference>
<keyword evidence="3 5" id="KW-0862">Zinc</keyword>
<comment type="catalytic activity">
    <reaction evidence="5">
        <text>L-histidinol + 2 NAD(+) + H2O = L-histidine + 2 NADH + 3 H(+)</text>
        <dbReference type="Rhea" id="RHEA:20641"/>
        <dbReference type="ChEBI" id="CHEBI:15377"/>
        <dbReference type="ChEBI" id="CHEBI:15378"/>
        <dbReference type="ChEBI" id="CHEBI:57540"/>
        <dbReference type="ChEBI" id="CHEBI:57595"/>
        <dbReference type="ChEBI" id="CHEBI:57699"/>
        <dbReference type="ChEBI" id="CHEBI:57945"/>
        <dbReference type="EC" id="1.1.1.23"/>
    </reaction>
</comment>
<feature type="binding site" evidence="5 8">
    <location>
        <position position="364"/>
    </location>
    <ligand>
        <name>substrate</name>
    </ligand>
</feature>
<dbReference type="PRINTS" id="PR00083">
    <property type="entry name" value="HOLDHDRGNASE"/>
</dbReference>
<comment type="caution">
    <text evidence="5">Lacks conserved residue(s) required for the propagation of feature annotation.</text>
</comment>
<evidence type="ECO:0000256" key="4">
    <source>
        <dbReference type="ARBA" id="ARBA00023002"/>
    </source>
</evidence>
<evidence type="ECO:0000256" key="5">
    <source>
        <dbReference type="HAMAP-Rule" id="MF_01024"/>
    </source>
</evidence>
<keyword evidence="5" id="KW-0028">Amino-acid biosynthesis</keyword>
<evidence type="ECO:0000256" key="9">
    <source>
        <dbReference type="PIRSR" id="PIRSR000099-4"/>
    </source>
</evidence>
<dbReference type="HAMAP" id="MF_01024">
    <property type="entry name" value="HisD"/>
    <property type="match status" value="1"/>
</dbReference>
<dbReference type="GO" id="GO:0000105">
    <property type="term" value="P:L-histidine biosynthetic process"/>
    <property type="evidence" value="ECO:0007669"/>
    <property type="project" value="UniProtKB-UniRule"/>
</dbReference>
<dbReference type="FunFam" id="3.40.50.1980:FF:000001">
    <property type="entry name" value="Histidinol dehydrogenase"/>
    <property type="match status" value="1"/>
</dbReference>
<evidence type="ECO:0000256" key="8">
    <source>
        <dbReference type="PIRSR" id="PIRSR000099-3"/>
    </source>
</evidence>
<dbReference type="Proteomes" id="UP000422108">
    <property type="component" value="Chromosome"/>
</dbReference>
<keyword evidence="12" id="KW-1185">Reference proteome</keyword>
<dbReference type="GO" id="GO:0005829">
    <property type="term" value="C:cytosol"/>
    <property type="evidence" value="ECO:0007669"/>
    <property type="project" value="TreeGrafter"/>
</dbReference>
<dbReference type="EC" id="1.1.1.23" evidence="5"/>
<name>A0A5K8AG78_9BACT</name>
<proteinExistence type="inferred from homology"/>
<dbReference type="InterPro" id="IPR016161">
    <property type="entry name" value="Ald_DH/histidinol_DH"/>
</dbReference>
<dbReference type="CDD" id="cd06572">
    <property type="entry name" value="Histidinol_dh"/>
    <property type="match status" value="1"/>
</dbReference>
<dbReference type="EMBL" id="AP021879">
    <property type="protein sequence ID" value="BBO91621.1"/>
    <property type="molecule type" value="Genomic_DNA"/>
</dbReference>
<dbReference type="Gene3D" id="3.40.50.1980">
    <property type="entry name" value="Nitrogenase molybdenum iron protein domain"/>
    <property type="match status" value="2"/>
</dbReference>
<dbReference type="UniPathway" id="UPA00031">
    <property type="reaction ID" value="UER00014"/>
</dbReference>
<reference evidence="11 12" key="1">
    <citation type="submission" date="2019-11" db="EMBL/GenBank/DDBJ databases">
        <title>Comparative genomics of hydrocarbon-degrading Desulfosarcina strains.</title>
        <authorList>
            <person name="Watanabe M."/>
            <person name="Kojima H."/>
            <person name="Fukui M."/>
        </authorList>
    </citation>
    <scope>NUCLEOTIDE SEQUENCE [LARGE SCALE GENOMIC DNA]</scope>
    <source>
        <strain evidence="12">oXyS1</strain>
    </source>
</reference>
<sequence length="437" mass="46138">MKIFRYPSVAADKKLKSIIGRAIDFRKADLQAVTRILNDVKRHGDSAVVRYSRQFDAPDMSAGALAVTPDEMAAAGKKVDRPFVRALNRAAAQIERFHRQQLPKSWIDTHRPGTLLGQMVHPVDAAGVYVPGAKGGSTPLVSSVLMGAIPAKIAGVPKVVMATPPMPSGEISPYLLVAAKKVGVDAVYKMGSAWAIGALAYGTESVPGVNVIVGPGNIYVTLAKKIVAGTVGIDMIAGPSEILILADRTADPRFTAADLLSQAEHDPLASAILVTDDADLAQAVQTEVEEQLLSLARVEIARQSVTAFGAILVVDDLETAIALANRIAPEHLELQVADPMAVAPRLRNAGAVFLGHYTPEPVGDYVAGPNHVLPTAGTARFSSALSVEHFIKKTSLISYSPVAFRKEARDIITLAGVEGLGGHANAIQVRLSGKKND</sequence>
<organism evidence="11 12">
    <name type="scientific">Desulfosarcina ovata subsp. ovata</name>
    <dbReference type="NCBI Taxonomy" id="2752305"/>
    <lineage>
        <taxon>Bacteria</taxon>
        <taxon>Pseudomonadati</taxon>
        <taxon>Thermodesulfobacteriota</taxon>
        <taxon>Desulfobacteria</taxon>
        <taxon>Desulfobacterales</taxon>
        <taxon>Desulfosarcinaceae</taxon>
        <taxon>Desulfosarcina</taxon>
    </lineage>
</organism>
<dbReference type="InterPro" id="IPR022695">
    <property type="entry name" value="Histidinol_DH_monofunct"/>
</dbReference>
<gene>
    <name evidence="5 11" type="primary">hisD</name>
    <name evidence="11" type="ORF">DSCOOX_48010</name>
</gene>
<dbReference type="PIRSF" id="PIRSF000099">
    <property type="entry name" value="Histidinol_dh"/>
    <property type="match status" value="1"/>
</dbReference>
<comment type="pathway">
    <text evidence="5">Amino-acid biosynthesis; L-histidine biosynthesis; L-histidine from 5-phospho-alpha-D-ribose 1-diphosphate: step 9/9.</text>
</comment>
<dbReference type="PANTHER" id="PTHR21256">
    <property type="entry name" value="HISTIDINOL DEHYDROGENASE HDH"/>
    <property type="match status" value="1"/>
</dbReference>
<feature type="binding site" evidence="5 8">
    <location>
        <position position="240"/>
    </location>
    <ligand>
        <name>substrate</name>
    </ligand>
</feature>
<feature type="active site" description="Proton acceptor" evidence="5 7">
    <location>
        <position position="331"/>
    </location>
</feature>
<evidence type="ECO:0000256" key="3">
    <source>
        <dbReference type="ARBA" id="ARBA00022833"/>
    </source>
</evidence>
<comment type="cofactor">
    <cofactor evidence="5 9">
        <name>Zn(2+)</name>
        <dbReference type="ChEBI" id="CHEBI:29105"/>
    </cofactor>
    <text evidence="5 9">Binds 1 zinc ion per subunit.</text>
</comment>
<feature type="binding site" evidence="5 9">
    <location>
        <position position="364"/>
    </location>
    <ligand>
        <name>Zn(2+)</name>
        <dbReference type="ChEBI" id="CHEBI:29105"/>
    </ligand>
</feature>
<evidence type="ECO:0000256" key="1">
    <source>
        <dbReference type="ARBA" id="ARBA00010178"/>
    </source>
</evidence>
<feature type="binding site" evidence="5 8">
    <location>
        <position position="331"/>
    </location>
    <ligand>
        <name>substrate</name>
    </ligand>
</feature>
<keyword evidence="5" id="KW-0520">NAD</keyword>
<dbReference type="InterPro" id="IPR012131">
    <property type="entry name" value="Hstdl_DH"/>
</dbReference>
<keyword evidence="4 5" id="KW-0560">Oxidoreductase</keyword>
<feature type="binding site" evidence="5 9">
    <location>
        <position position="423"/>
    </location>
    <ligand>
        <name>Zn(2+)</name>
        <dbReference type="ChEBI" id="CHEBI:29105"/>
    </ligand>
</feature>
<dbReference type="Gene3D" id="1.20.5.1300">
    <property type="match status" value="1"/>
</dbReference>
<dbReference type="GO" id="GO:0051287">
    <property type="term" value="F:NAD binding"/>
    <property type="evidence" value="ECO:0007669"/>
    <property type="project" value="InterPro"/>
</dbReference>
<comment type="similarity">
    <text evidence="1 5 6 10">Belongs to the histidinol dehydrogenase family.</text>
</comment>